<keyword evidence="1" id="KW-1133">Transmembrane helix</keyword>
<reference evidence="2 3" key="1">
    <citation type="submission" date="2018-08" db="EMBL/GenBank/DDBJ databases">
        <title>Genomic Encyclopedia of Type Strains, Phase IV (KMG-IV): sequencing the most valuable type-strain genomes for metagenomic binning, comparative biology and taxonomic classification.</title>
        <authorList>
            <person name="Goeker M."/>
        </authorList>
    </citation>
    <scope>NUCLEOTIDE SEQUENCE [LARGE SCALE GENOMIC DNA]</scope>
    <source>
        <strain evidence="2 3">DSM 23923</strain>
    </source>
</reference>
<evidence type="ECO:0000313" key="2">
    <source>
        <dbReference type="EMBL" id="REG11026.1"/>
    </source>
</evidence>
<dbReference type="EMBL" id="QUMS01000001">
    <property type="protein sequence ID" value="REG11026.1"/>
    <property type="molecule type" value="Genomic_DNA"/>
</dbReference>
<keyword evidence="1" id="KW-0812">Transmembrane</keyword>
<proteinExistence type="predicted"/>
<protein>
    <submittedName>
        <fullName evidence="2">Uncharacterized protein</fullName>
    </submittedName>
</protein>
<evidence type="ECO:0000313" key="3">
    <source>
        <dbReference type="Proteomes" id="UP000256388"/>
    </source>
</evidence>
<evidence type="ECO:0000256" key="1">
    <source>
        <dbReference type="SAM" id="Phobius"/>
    </source>
</evidence>
<sequence>MKKKDGMKIDSDPDEILDENLEEKLEGLLSPVAPSSSYIDELQNRLTKTPEVVVEYPNYLISILVLSSGFVLGTLLLFFLSKIFRLTSSKAKA</sequence>
<keyword evidence="1" id="KW-0472">Membrane</keyword>
<comment type="caution">
    <text evidence="2">The sequence shown here is derived from an EMBL/GenBank/DDBJ whole genome shotgun (WGS) entry which is preliminary data.</text>
</comment>
<gene>
    <name evidence="2" type="ORF">DFR64_0898</name>
</gene>
<keyword evidence="3" id="KW-1185">Reference proteome</keyword>
<dbReference type="Proteomes" id="UP000256388">
    <property type="component" value="Unassembled WGS sequence"/>
</dbReference>
<organism evidence="2 3">
    <name type="scientific">Pelolinea submarina</name>
    <dbReference type="NCBI Taxonomy" id="913107"/>
    <lineage>
        <taxon>Bacteria</taxon>
        <taxon>Bacillati</taxon>
        <taxon>Chloroflexota</taxon>
        <taxon>Anaerolineae</taxon>
        <taxon>Anaerolineales</taxon>
        <taxon>Anaerolineaceae</taxon>
        <taxon>Pelolinea</taxon>
    </lineage>
</organism>
<name>A0A347ZSW8_9CHLR</name>
<accession>A0A347ZSW8</accession>
<feature type="transmembrane region" description="Helical" evidence="1">
    <location>
        <begin position="59"/>
        <end position="80"/>
    </location>
</feature>
<dbReference type="RefSeq" id="WP_116224175.1">
    <property type="nucleotide sequence ID" value="NZ_AP018437.1"/>
</dbReference>
<dbReference type="AlphaFoldDB" id="A0A347ZSW8"/>